<reference evidence="3" key="2">
    <citation type="submission" date="2023-01" db="EMBL/GenBank/DDBJ databases">
        <authorList>
            <person name="Sun Q."/>
            <person name="Evtushenko L."/>
        </authorList>
    </citation>
    <scope>NUCLEOTIDE SEQUENCE</scope>
    <source>
        <strain evidence="3">VKM Ac-2007</strain>
    </source>
</reference>
<name>A0A9W6IA49_9ACTN</name>
<reference evidence="3" key="1">
    <citation type="journal article" date="2014" name="Int. J. Syst. Evol. Microbiol.">
        <title>Complete genome sequence of Corynebacterium casei LMG S-19264T (=DSM 44701T), isolated from a smear-ripened cheese.</title>
        <authorList>
            <consortium name="US DOE Joint Genome Institute (JGI-PGF)"/>
            <person name="Walter F."/>
            <person name="Albersmeier A."/>
            <person name="Kalinowski J."/>
            <person name="Ruckert C."/>
        </authorList>
    </citation>
    <scope>NUCLEOTIDE SEQUENCE</scope>
    <source>
        <strain evidence="3">VKM Ac-2007</strain>
    </source>
</reference>
<evidence type="ECO:0000313" key="3">
    <source>
        <dbReference type="EMBL" id="GLK14433.1"/>
    </source>
</evidence>
<dbReference type="InterPro" id="IPR036761">
    <property type="entry name" value="TTHA0802/YceI-like_sf"/>
</dbReference>
<evidence type="ECO:0000259" key="2">
    <source>
        <dbReference type="Pfam" id="PF04264"/>
    </source>
</evidence>
<dbReference type="RefSeq" id="WP_271222669.1">
    <property type="nucleotide sequence ID" value="NZ_BAAAVD010000069.1"/>
</dbReference>
<protein>
    <recommendedName>
        <fullName evidence="2">Lipid/polyisoprenoid-binding YceI-like domain-containing protein</fullName>
    </recommendedName>
</protein>
<dbReference type="Proteomes" id="UP001143474">
    <property type="component" value="Unassembled WGS sequence"/>
</dbReference>
<dbReference type="PANTHER" id="PTHR34406">
    <property type="entry name" value="PROTEIN YCEI"/>
    <property type="match status" value="1"/>
</dbReference>
<gene>
    <name evidence="3" type="ORF">GCM10017600_78450</name>
</gene>
<dbReference type="EMBL" id="BSEV01000032">
    <property type="protein sequence ID" value="GLK14433.1"/>
    <property type="molecule type" value="Genomic_DNA"/>
</dbReference>
<dbReference type="Gene3D" id="2.40.128.110">
    <property type="entry name" value="Lipid/polyisoprenoid-binding, YceI-like"/>
    <property type="match status" value="1"/>
</dbReference>
<comment type="caution">
    <text evidence="3">The sequence shown here is derived from an EMBL/GenBank/DDBJ whole genome shotgun (WGS) entry which is preliminary data.</text>
</comment>
<keyword evidence="4" id="KW-1185">Reference proteome</keyword>
<organism evidence="3 4">
    <name type="scientific">Streptosporangium carneum</name>
    <dbReference type="NCBI Taxonomy" id="47481"/>
    <lineage>
        <taxon>Bacteria</taxon>
        <taxon>Bacillati</taxon>
        <taxon>Actinomycetota</taxon>
        <taxon>Actinomycetes</taxon>
        <taxon>Streptosporangiales</taxon>
        <taxon>Streptosporangiaceae</taxon>
        <taxon>Streptosporangium</taxon>
    </lineage>
</organism>
<proteinExistence type="inferred from homology"/>
<dbReference type="PANTHER" id="PTHR34406:SF1">
    <property type="entry name" value="PROTEIN YCEI"/>
    <property type="match status" value="1"/>
</dbReference>
<dbReference type="SUPFAM" id="SSF101874">
    <property type="entry name" value="YceI-like"/>
    <property type="match status" value="1"/>
</dbReference>
<sequence>MGARAGPGRGVFTIEDELTVRGITRPVELVARYLGTHSDGGVPLLAFSATGSVNREDFGVTFNRALEAGGLAIGSRIDIEILVEALPEGTARHVL</sequence>
<feature type="domain" description="Lipid/polyisoprenoid-binding YceI-like" evidence="2">
    <location>
        <begin position="12"/>
        <end position="85"/>
    </location>
</feature>
<evidence type="ECO:0000313" key="4">
    <source>
        <dbReference type="Proteomes" id="UP001143474"/>
    </source>
</evidence>
<accession>A0A9W6IA49</accession>
<dbReference type="InterPro" id="IPR007372">
    <property type="entry name" value="Lipid/polyisoprenoid-bd_YceI"/>
</dbReference>
<evidence type="ECO:0000256" key="1">
    <source>
        <dbReference type="ARBA" id="ARBA00008812"/>
    </source>
</evidence>
<dbReference type="Pfam" id="PF04264">
    <property type="entry name" value="YceI"/>
    <property type="match status" value="1"/>
</dbReference>
<dbReference type="AlphaFoldDB" id="A0A9W6IA49"/>
<comment type="similarity">
    <text evidence="1">Belongs to the UPF0312 family.</text>
</comment>